<organism evidence="2 3">
    <name type="scientific">Posidoniimonas polymericola</name>
    <dbReference type="NCBI Taxonomy" id="2528002"/>
    <lineage>
        <taxon>Bacteria</taxon>
        <taxon>Pseudomonadati</taxon>
        <taxon>Planctomycetota</taxon>
        <taxon>Planctomycetia</taxon>
        <taxon>Pirellulales</taxon>
        <taxon>Lacipirellulaceae</taxon>
        <taxon>Posidoniimonas</taxon>
    </lineage>
</organism>
<gene>
    <name evidence="2" type="ORF">Pla123a_36710</name>
</gene>
<comment type="caution">
    <text evidence="2">The sequence shown here is derived from an EMBL/GenBank/DDBJ whole genome shotgun (WGS) entry which is preliminary data.</text>
</comment>
<dbReference type="AlphaFoldDB" id="A0A5C5YDG2"/>
<protein>
    <submittedName>
        <fullName evidence="2">Uncharacterized protein</fullName>
    </submittedName>
</protein>
<proteinExistence type="predicted"/>
<evidence type="ECO:0000313" key="3">
    <source>
        <dbReference type="Proteomes" id="UP000318478"/>
    </source>
</evidence>
<sequence>MPLYANIIKRDEAIGTLVVRQQPQVADVIDMLPFDREVVNPLDARQRGRGGDAERAAPAADDLARLEPARDDPRTAGLAVEAVGAGRPERLRRRGGRAAPAGRAADRLGFFLKGAFLKTAIRA</sequence>
<feature type="region of interest" description="Disordered" evidence="1">
    <location>
        <begin position="43"/>
        <end position="76"/>
    </location>
</feature>
<dbReference type="Proteomes" id="UP000318478">
    <property type="component" value="Unassembled WGS sequence"/>
</dbReference>
<keyword evidence="3" id="KW-1185">Reference proteome</keyword>
<reference evidence="2 3" key="1">
    <citation type="submission" date="2019-02" db="EMBL/GenBank/DDBJ databases">
        <title>Deep-cultivation of Planctomycetes and their phenomic and genomic characterization uncovers novel biology.</title>
        <authorList>
            <person name="Wiegand S."/>
            <person name="Jogler M."/>
            <person name="Boedeker C."/>
            <person name="Pinto D."/>
            <person name="Vollmers J."/>
            <person name="Rivas-Marin E."/>
            <person name="Kohn T."/>
            <person name="Peeters S.H."/>
            <person name="Heuer A."/>
            <person name="Rast P."/>
            <person name="Oberbeckmann S."/>
            <person name="Bunk B."/>
            <person name="Jeske O."/>
            <person name="Meyerdierks A."/>
            <person name="Storesund J.E."/>
            <person name="Kallscheuer N."/>
            <person name="Luecker S."/>
            <person name="Lage O.M."/>
            <person name="Pohl T."/>
            <person name="Merkel B.J."/>
            <person name="Hornburger P."/>
            <person name="Mueller R.-W."/>
            <person name="Bruemmer F."/>
            <person name="Labrenz M."/>
            <person name="Spormann A.M."/>
            <person name="Op Den Camp H."/>
            <person name="Overmann J."/>
            <person name="Amann R."/>
            <person name="Jetten M.S.M."/>
            <person name="Mascher T."/>
            <person name="Medema M.H."/>
            <person name="Devos D.P."/>
            <person name="Kaster A.-K."/>
            <person name="Ovreas L."/>
            <person name="Rohde M."/>
            <person name="Galperin M.Y."/>
            <person name="Jogler C."/>
        </authorList>
    </citation>
    <scope>NUCLEOTIDE SEQUENCE [LARGE SCALE GENOMIC DNA]</scope>
    <source>
        <strain evidence="2 3">Pla123a</strain>
    </source>
</reference>
<evidence type="ECO:0000313" key="2">
    <source>
        <dbReference type="EMBL" id="TWT73777.1"/>
    </source>
</evidence>
<accession>A0A5C5YDG2</accession>
<dbReference type="EMBL" id="SJPO01000009">
    <property type="protein sequence ID" value="TWT73777.1"/>
    <property type="molecule type" value="Genomic_DNA"/>
</dbReference>
<name>A0A5C5YDG2_9BACT</name>
<feature type="compositionally biased region" description="Basic and acidic residues" evidence="1">
    <location>
        <begin position="43"/>
        <end position="55"/>
    </location>
</feature>
<feature type="compositionally biased region" description="Basic and acidic residues" evidence="1">
    <location>
        <begin position="62"/>
        <end position="74"/>
    </location>
</feature>
<evidence type="ECO:0000256" key="1">
    <source>
        <dbReference type="SAM" id="MobiDB-lite"/>
    </source>
</evidence>